<evidence type="ECO:0000313" key="8">
    <source>
        <dbReference type="EMBL" id="MBP1990773.1"/>
    </source>
</evidence>
<dbReference type="EMBL" id="JAGGLB010000006">
    <property type="protein sequence ID" value="MBP1990773.1"/>
    <property type="molecule type" value="Genomic_DNA"/>
</dbReference>
<gene>
    <name evidence="8" type="ORF">J2Z66_002379</name>
</gene>
<dbReference type="SUPFAM" id="SSF55347">
    <property type="entry name" value="Glyceraldehyde-3-phosphate dehydrogenase-like, C-terminal domain"/>
    <property type="match status" value="1"/>
</dbReference>
<dbReference type="PANTHER" id="PTHR43818:SF11">
    <property type="entry name" value="BCDNA.GH03377"/>
    <property type="match status" value="1"/>
</dbReference>
<dbReference type="SUPFAM" id="SSF51735">
    <property type="entry name" value="NAD(P)-binding Rossmann-fold domains"/>
    <property type="match status" value="1"/>
</dbReference>
<evidence type="ECO:0000256" key="2">
    <source>
        <dbReference type="ARBA" id="ARBA00009329"/>
    </source>
</evidence>
<keyword evidence="4" id="KW-0560">Oxidoreductase</keyword>
<keyword evidence="3" id="KW-0378">Hydrolase</keyword>
<feature type="domain" description="Glycosyl hydrolase 109 C-terminal" evidence="7">
    <location>
        <begin position="141"/>
        <end position="305"/>
    </location>
</feature>
<evidence type="ECO:0000313" key="9">
    <source>
        <dbReference type="Proteomes" id="UP001519287"/>
    </source>
</evidence>
<protein>
    <submittedName>
        <fullName evidence="8">Dehydrogenase</fullName>
    </submittedName>
</protein>
<feature type="domain" description="Gfo/Idh/MocA-like oxidoreductase N-terminal" evidence="6">
    <location>
        <begin position="12"/>
        <end position="129"/>
    </location>
</feature>
<dbReference type="Gene3D" id="3.40.50.720">
    <property type="entry name" value="NAD(P)-binding Rossmann-like Domain"/>
    <property type="match status" value="1"/>
</dbReference>
<dbReference type="InterPro" id="IPR036291">
    <property type="entry name" value="NAD(P)-bd_dom_sf"/>
</dbReference>
<keyword evidence="5" id="KW-0326">Glycosidase</keyword>
<organism evidence="8 9">
    <name type="scientific">Paenibacillus eucommiae</name>
    <dbReference type="NCBI Taxonomy" id="1355755"/>
    <lineage>
        <taxon>Bacteria</taxon>
        <taxon>Bacillati</taxon>
        <taxon>Bacillota</taxon>
        <taxon>Bacilli</taxon>
        <taxon>Bacillales</taxon>
        <taxon>Paenibacillaceae</taxon>
        <taxon>Paenibacillus</taxon>
    </lineage>
</organism>
<sequence>MTTNQNNTQNPIRLAVVGGRRGGAFKQALSALQETVILTSVCDLSETVLTEWKENYPGVNTYTDYDKLLEDPNLDAVLLATPLVIHAKQAVKALRAGKHVLSEVIACHTLEDAWELVEAVEQTGLTYMMAENYCYMRPNKMVENMVHQGVFGKVSFVEGAYLHDCRSLTNYPDGSLTWRGELNRDHNAMNYPTHSLGPLAQWLGINRTDELDYMSTYSTRGGSMAKYFHEQYGDSHPGSKPAYWQQGDATVSTIRTKSGIVISLRLDWASSRPHNMVHYGLQGTEGAYLAPRHDKEDPLVWIEGRSPGYSVGLPGQEHAEWESLWNYADEFEHPLWKRSMKEAEQAGHGGGDFFVIDEFVSSIRENRLPAVDVYDAVTWSSVFPLSAQSIANNGQTVAFPDFMKNRKAKK</sequence>
<proteinExistence type="inferred from homology"/>
<dbReference type="Gene3D" id="3.30.360.10">
    <property type="entry name" value="Dihydrodipicolinate Reductase, domain 2"/>
    <property type="match status" value="1"/>
</dbReference>
<dbReference type="PANTHER" id="PTHR43818">
    <property type="entry name" value="BCDNA.GH03377"/>
    <property type="match status" value="1"/>
</dbReference>
<comment type="cofactor">
    <cofactor evidence="1">
        <name>NAD(+)</name>
        <dbReference type="ChEBI" id="CHEBI:57540"/>
    </cofactor>
</comment>
<evidence type="ECO:0000256" key="1">
    <source>
        <dbReference type="ARBA" id="ARBA00001911"/>
    </source>
</evidence>
<evidence type="ECO:0000259" key="7">
    <source>
        <dbReference type="Pfam" id="PF21252"/>
    </source>
</evidence>
<dbReference type="Pfam" id="PF21252">
    <property type="entry name" value="Glyco_hydro_109_C"/>
    <property type="match status" value="1"/>
</dbReference>
<reference evidence="8 9" key="1">
    <citation type="submission" date="2021-03" db="EMBL/GenBank/DDBJ databases">
        <title>Genomic Encyclopedia of Type Strains, Phase IV (KMG-IV): sequencing the most valuable type-strain genomes for metagenomic binning, comparative biology and taxonomic classification.</title>
        <authorList>
            <person name="Goeker M."/>
        </authorList>
    </citation>
    <scope>NUCLEOTIDE SEQUENCE [LARGE SCALE GENOMIC DNA]</scope>
    <source>
        <strain evidence="8 9">DSM 26048</strain>
    </source>
</reference>
<keyword evidence="9" id="KW-1185">Reference proteome</keyword>
<accession>A0ABS4IT82</accession>
<dbReference type="Proteomes" id="UP001519287">
    <property type="component" value="Unassembled WGS sequence"/>
</dbReference>
<dbReference type="InterPro" id="IPR049303">
    <property type="entry name" value="Glyco_hydro_109_C"/>
</dbReference>
<evidence type="ECO:0000259" key="6">
    <source>
        <dbReference type="Pfam" id="PF01408"/>
    </source>
</evidence>
<comment type="similarity">
    <text evidence="2">Belongs to the Gfo/Idh/MocA family. Glycosyl hydrolase 109 subfamily.</text>
</comment>
<dbReference type="InterPro" id="IPR050463">
    <property type="entry name" value="Gfo/Idh/MocA_oxidrdct_glycsds"/>
</dbReference>
<dbReference type="InterPro" id="IPR000683">
    <property type="entry name" value="Gfo/Idh/MocA-like_OxRdtase_N"/>
</dbReference>
<evidence type="ECO:0000256" key="4">
    <source>
        <dbReference type="ARBA" id="ARBA00023002"/>
    </source>
</evidence>
<name>A0ABS4IT82_9BACL</name>
<evidence type="ECO:0000256" key="5">
    <source>
        <dbReference type="ARBA" id="ARBA00023295"/>
    </source>
</evidence>
<evidence type="ECO:0000256" key="3">
    <source>
        <dbReference type="ARBA" id="ARBA00022801"/>
    </source>
</evidence>
<dbReference type="Pfam" id="PF01408">
    <property type="entry name" value="GFO_IDH_MocA"/>
    <property type="match status" value="1"/>
</dbReference>
<dbReference type="RefSeq" id="WP_209971537.1">
    <property type="nucleotide sequence ID" value="NZ_JAGGLB010000006.1"/>
</dbReference>
<comment type="caution">
    <text evidence="8">The sequence shown here is derived from an EMBL/GenBank/DDBJ whole genome shotgun (WGS) entry which is preliminary data.</text>
</comment>